<dbReference type="InterPro" id="IPR016186">
    <property type="entry name" value="C-type_lectin-like/link_sf"/>
</dbReference>
<evidence type="ECO:0000313" key="9">
    <source>
        <dbReference type="EMBL" id="CAH3131425.1"/>
    </source>
</evidence>
<evidence type="ECO:0000259" key="6">
    <source>
        <dbReference type="PROSITE" id="PS50026"/>
    </source>
</evidence>
<evidence type="ECO:0000313" key="10">
    <source>
        <dbReference type="Proteomes" id="UP001159405"/>
    </source>
</evidence>
<dbReference type="InterPro" id="IPR016187">
    <property type="entry name" value="CTDL_fold"/>
</dbReference>
<feature type="domain" description="TLDc" evidence="8">
    <location>
        <begin position="613"/>
        <end position="772"/>
    </location>
</feature>
<dbReference type="CDD" id="cd00054">
    <property type="entry name" value="EGF_CA"/>
    <property type="match status" value="3"/>
</dbReference>
<proteinExistence type="predicted"/>
<dbReference type="InterPro" id="IPR024731">
    <property type="entry name" value="NELL2-like_EGF"/>
</dbReference>
<dbReference type="Pfam" id="PF12947">
    <property type="entry name" value="EGF_3"/>
    <property type="match status" value="2"/>
</dbReference>
<feature type="domain" description="C-type lectin" evidence="7">
    <location>
        <begin position="367"/>
        <end position="481"/>
    </location>
</feature>
<feature type="domain" description="EGF-like" evidence="6">
    <location>
        <begin position="564"/>
        <end position="606"/>
    </location>
</feature>
<dbReference type="Gene3D" id="2.60.40.2080">
    <property type="match status" value="2"/>
</dbReference>
<gene>
    <name evidence="9" type="ORF">PLOB_00035169</name>
</gene>
<evidence type="ECO:0000256" key="2">
    <source>
        <dbReference type="ARBA" id="ARBA00022729"/>
    </source>
</evidence>
<dbReference type="SMART" id="SM00034">
    <property type="entry name" value="CLECT"/>
    <property type="match status" value="1"/>
</dbReference>
<dbReference type="Gene3D" id="3.10.100.10">
    <property type="entry name" value="Mannose-Binding Protein A, subunit A"/>
    <property type="match status" value="1"/>
</dbReference>
<evidence type="ECO:0000256" key="4">
    <source>
        <dbReference type="ARBA" id="ARBA00023157"/>
    </source>
</evidence>
<dbReference type="PANTHER" id="PTHR24039">
    <property type="entry name" value="FIBRILLIN-RELATED"/>
    <property type="match status" value="1"/>
</dbReference>
<evidence type="ECO:0000256" key="5">
    <source>
        <dbReference type="PROSITE-ProRule" id="PRU00076"/>
    </source>
</evidence>
<comment type="caution">
    <text evidence="5">Lacks conserved residue(s) required for the propagation of feature annotation.</text>
</comment>
<dbReference type="Pfam" id="PF07534">
    <property type="entry name" value="TLD"/>
    <property type="match status" value="1"/>
</dbReference>
<dbReference type="SUPFAM" id="SSF57184">
    <property type="entry name" value="Growth factor receptor domain"/>
    <property type="match status" value="1"/>
</dbReference>
<accession>A0ABN8P2N3</accession>
<feature type="domain" description="EGF-like" evidence="6">
    <location>
        <begin position="483"/>
        <end position="523"/>
    </location>
</feature>
<dbReference type="InterPro" id="IPR000152">
    <property type="entry name" value="EGF-type_Asp/Asn_hydroxyl_site"/>
</dbReference>
<protein>
    <submittedName>
        <fullName evidence="9">Uncharacterized protein</fullName>
    </submittedName>
</protein>
<dbReference type="PROSITE" id="PS00615">
    <property type="entry name" value="C_TYPE_LECTIN_1"/>
    <property type="match status" value="1"/>
</dbReference>
<dbReference type="PROSITE" id="PS01187">
    <property type="entry name" value="EGF_CA"/>
    <property type="match status" value="2"/>
</dbReference>
<evidence type="ECO:0000256" key="1">
    <source>
        <dbReference type="ARBA" id="ARBA00022536"/>
    </source>
</evidence>
<dbReference type="Pfam" id="PF07645">
    <property type="entry name" value="EGF_CA"/>
    <property type="match status" value="1"/>
</dbReference>
<sequence>MQLWEILTRAQMLLASTMPSAKLSLHLMLVVYVMTTARRTKSPYVHLTRQHSRTSAFVCWTFANAKSNHTLYHPGSCTGFPAQTGRVSLVRHVKSAETACKVVEFPPFSFYPDKEVHVQLTTNHWNISRKNFIHDATVSWVHTVNYKNFEVCVTAAGRNDRSLAYQGAPDGGVAGKSRISKWWTGSQCEEVNLPQGKFATAPRILVTAQHISAAFKHNAASLWVENATSSSFYICLRELQNYDGLHEDIFVNWMVFETIHRPLFAESKQVNFPNNSPVSTNYNGAFCKDLQFARNYDKEPIIIIAASHNSEGSNLKPTHMSVTAWIEHIKTGEFRICLKELYANQHDPVNVTYAVLADVCKPGWSYFGGICYSTSQTCKNWTEAQSTCQSYSVNLISVRNQEENVYIQHRMNGAKGWIGLNDRGTEGTFVWADNQTNNFTYWAKNQPNNFSNEDCVHTLGVGHSFMWNDVSCETCHNYTCSEDFDECAGDNNHCHQNAVCTNSLGSYRCRCSTGYTGDGLACTDIDECSSGHQCDSSATCYNTGGSYTCICNSGYTGDGRTCKDVNECSLKTHDCDSNAICNNTGGSFTCTCDGNALYYGDGKTCSHHRLDDSLVLANDASMISQLNSWLSPKLRSSYSYWKLCYRASVDGWRSRTFHNRCDNKGATVTIVKVGSYIFGGYNDNSYGKVKSYQYSSNTFIYSLKNYYGYGYFKKDVNVHYYYATYSSYGYGPTFGGGHDLYIADNARYNHNSYCYCYSYTSPYCDNNIWTGNQNFSPEEVEVYYEILV</sequence>
<dbReference type="PROSITE" id="PS01186">
    <property type="entry name" value="EGF_2"/>
    <property type="match status" value="2"/>
</dbReference>
<dbReference type="InterPro" id="IPR037221">
    <property type="entry name" value="H-type_lectin_dom_sf"/>
</dbReference>
<dbReference type="PROSITE" id="PS50026">
    <property type="entry name" value="EGF_3"/>
    <property type="match status" value="3"/>
</dbReference>
<dbReference type="SMART" id="SM00179">
    <property type="entry name" value="EGF_CA"/>
    <property type="match status" value="3"/>
</dbReference>
<dbReference type="SUPFAM" id="SSF56436">
    <property type="entry name" value="C-type lectin-like"/>
    <property type="match status" value="1"/>
</dbReference>
<dbReference type="Pfam" id="PF00059">
    <property type="entry name" value="Lectin_C"/>
    <property type="match status" value="1"/>
</dbReference>
<name>A0ABN8P2N3_9CNID</name>
<dbReference type="InterPro" id="IPR006571">
    <property type="entry name" value="TLDc_dom"/>
</dbReference>
<dbReference type="InterPro" id="IPR018378">
    <property type="entry name" value="C-type_lectin_CS"/>
</dbReference>
<dbReference type="InterPro" id="IPR001304">
    <property type="entry name" value="C-type_lectin-like"/>
</dbReference>
<dbReference type="InterPro" id="IPR001881">
    <property type="entry name" value="EGF-like_Ca-bd_dom"/>
</dbReference>
<dbReference type="InterPro" id="IPR009030">
    <property type="entry name" value="Growth_fac_rcpt_cys_sf"/>
</dbReference>
<organism evidence="9 10">
    <name type="scientific">Porites lobata</name>
    <dbReference type="NCBI Taxonomy" id="104759"/>
    <lineage>
        <taxon>Eukaryota</taxon>
        <taxon>Metazoa</taxon>
        <taxon>Cnidaria</taxon>
        <taxon>Anthozoa</taxon>
        <taxon>Hexacorallia</taxon>
        <taxon>Scleractinia</taxon>
        <taxon>Fungiina</taxon>
        <taxon>Poritidae</taxon>
        <taxon>Porites</taxon>
    </lineage>
</organism>
<evidence type="ECO:0000259" key="8">
    <source>
        <dbReference type="PROSITE" id="PS51886"/>
    </source>
</evidence>
<dbReference type="InterPro" id="IPR018097">
    <property type="entry name" value="EGF_Ca-bd_CS"/>
</dbReference>
<comment type="caution">
    <text evidence="9">The sequence shown here is derived from an EMBL/GenBank/DDBJ whole genome shotgun (WGS) entry which is preliminary data.</text>
</comment>
<dbReference type="SMART" id="SM00181">
    <property type="entry name" value="EGF"/>
    <property type="match status" value="3"/>
</dbReference>
<keyword evidence="10" id="KW-1185">Reference proteome</keyword>
<evidence type="ECO:0000259" key="7">
    <source>
        <dbReference type="PROSITE" id="PS50041"/>
    </source>
</evidence>
<keyword evidence="2" id="KW-0732">Signal</keyword>
<keyword evidence="1 5" id="KW-0245">EGF-like domain</keyword>
<keyword evidence="4" id="KW-1015">Disulfide bond</keyword>
<dbReference type="SMART" id="SM00584">
    <property type="entry name" value="TLDc"/>
    <property type="match status" value="1"/>
</dbReference>
<dbReference type="PROSITE" id="PS51886">
    <property type="entry name" value="TLDC"/>
    <property type="match status" value="1"/>
</dbReference>
<dbReference type="Gene3D" id="2.10.25.10">
    <property type="entry name" value="Laminin"/>
    <property type="match status" value="3"/>
</dbReference>
<evidence type="ECO:0000256" key="3">
    <source>
        <dbReference type="ARBA" id="ARBA00022737"/>
    </source>
</evidence>
<feature type="domain" description="EGF-like" evidence="6">
    <location>
        <begin position="524"/>
        <end position="563"/>
    </location>
</feature>
<keyword evidence="3" id="KW-0677">Repeat</keyword>
<reference evidence="9 10" key="1">
    <citation type="submission" date="2022-05" db="EMBL/GenBank/DDBJ databases">
        <authorList>
            <consortium name="Genoscope - CEA"/>
            <person name="William W."/>
        </authorList>
    </citation>
    <scope>NUCLEOTIDE SEQUENCE [LARGE SCALE GENOMIC DNA]</scope>
</reference>
<dbReference type="Proteomes" id="UP001159405">
    <property type="component" value="Unassembled WGS sequence"/>
</dbReference>
<dbReference type="PANTHER" id="PTHR24039:SF53">
    <property type="entry name" value="EGF-LIKE DOMAIN-CONTAINING PROTEIN"/>
    <property type="match status" value="1"/>
</dbReference>
<dbReference type="InterPro" id="IPR049883">
    <property type="entry name" value="NOTCH1_EGF-like"/>
</dbReference>
<dbReference type="PROSITE" id="PS00010">
    <property type="entry name" value="ASX_HYDROXYL"/>
    <property type="match status" value="3"/>
</dbReference>
<dbReference type="InterPro" id="IPR000742">
    <property type="entry name" value="EGF"/>
</dbReference>
<dbReference type="PROSITE" id="PS50041">
    <property type="entry name" value="C_TYPE_LECTIN_2"/>
    <property type="match status" value="1"/>
</dbReference>
<dbReference type="EMBL" id="CALNXK010000049">
    <property type="protein sequence ID" value="CAH3131425.1"/>
    <property type="molecule type" value="Genomic_DNA"/>
</dbReference>